<evidence type="ECO:0000259" key="1">
    <source>
        <dbReference type="PROSITE" id="PS50404"/>
    </source>
</evidence>
<accession>A0ABW1SFW7</accession>
<dbReference type="InterPro" id="IPR040079">
    <property type="entry name" value="Glutathione_S-Trfase"/>
</dbReference>
<dbReference type="InterPro" id="IPR004046">
    <property type="entry name" value="GST_C"/>
</dbReference>
<feature type="domain" description="GST C-terminal" evidence="2">
    <location>
        <begin position="88"/>
        <end position="204"/>
    </location>
</feature>
<dbReference type="SFLD" id="SFLDG00358">
    <property type="entry name" value="Main_(cytGST)"/>
    <property type="match status" value="1"/>
</dbReference>
<dbReference type="PROSITE" id="PS50404">
    <property type="entry name" value="GST_NTER"/>
    <property type="match status" value="1"/>
</dbReference>
<proteinExistence type="predicted"/>
<dbReference type="Gene3D" id="1.20.1050.10">
    <property type="match status" value="1"/>
</dbReference>
<evidence type="ECO:0000313" key="4">
    <source>
        <dbReference type="Proteomes" id="UP001596303"/>
    </source>
</evidence>
<dbReference type="InterPro" id="IPR034345">
    <property type="entry name" value="Gtt2-like_N"/>
</dbReference>
<comment type="caution">
    <text evidence="3">The sequence shown here is derived from an EMBL/GenBank/DDBJ whole genome shotgun (WGS) entry which is preliminary data.</text>
</comment>
<dbReference type="SUPFAM" id="SSF52833">
    <property type="entry name" value="Thioredoxin-like"/>
    <property type="match status" value="1"/>
</dbReference>
<evidence type="ECO:0000259" key="2">
    <source>
        <dbReference type="PROSITE" id="PS50405"/>
    </source>
</evidence>
<dbReference type="RefSeq" id="WP_377382272.1">
    <property type="nucleotide sequence ID" value="NZ_JBHSSW010000066.1"/>
</dbReference>
<dbReference type="InterPro" id="IPR036282">
    <property type="entry name" value="Glutathione-S-Trfase_C_sf"/>
</dbReference>
<keyword evidence="4" id="KW-1185">Reference proteome</keyword>
<name>A0ABW1SFW7_9PROT</name>
<dbReference type="InterPro" id="IPR004045">
    <property type="entry name" value="Glutathione_S-Trfase_N"/>
</dbReference>
<dbReference type="SUPFAM" id="SSF47616">
    <property type="entry name" value="GST C-terminal domain-like"/>
    <property type="match status" value="1"/>
</dbReference>
<dbReference type="EMBL" id="JBHSSW010000066">
    <property type="protein sequence ID" value="MFC6200193.1"/>
    <property type="molecule type" value="Genomic_DNA"/>
</dbReference>
<reference evidence="4" key="1">
    <citation type="journal article" date="2019" name="Int. J. Syst. Evol. Microbiol.">
        <title>The Global Catalogue of Microorganisms (GCM) 10K type strain sequencing project: providing services to taxonomists for standard genome sequencing and annotation.</title>
        <authorList>
            <consortium name="The Broad Institute Genomics Platform"/>
            <consortium name="The Broad Institute Genome Sequencing Center for Infectious Disease"/>
            <person name="Wu L."/>
            <person name="Ma J."/>
        </authorList>
    </citation>
    <scope>NUCLEOTIDE SEQUENCE [LARGE SCALE GENOMIC DNA]</scope>
    <source>
        <strain evidence="4">CGMCC-1.15741</strain>
    </source>
</reference>
<dbReference type="SFLD" id="SFLDS00019">
    <property type="entry name" value="Glutathione_Transferase_(cytos"/>
    <property type="match status" value="1"/>
</dbReference>
<protein>
    <submittedName>
        <fullName evidence="3">Glutathione S-transferase family protein</fullName>
    </submittedName>
</protein>
<dbReference type="Pfam" id="PF14497">
    <property type="entry name" value="GST_C_3"/>
    <property type="match status" value="1"/>
</dbReference>
<dbReference type="PANTHER" id="PTHR44051">
    <property type="entry name" value="GLUTATHIONE S-TRANSFERASE-RELATED"/>
    <property type="match status" value="1"/>
</dbReference>
<gene>
    <name evidence="3" type="ORF">ACFQDM_19130</name>
</gene>
<dbReference type="Pfam" id="PF13417">
    <property type="entry name" value="GST_N_3"/>
    <property type="match status" value="1"/>
</dbReference>
<dbReference type="PROSITE" id="PS50405">
    <property type="entry name" value="GST_CTER"/>
    <property type="match status" value="1"/>
</dbReference>
<sequence>MKLYSAQGAPNPDRVTFFLKEKGKLGAVDIVELKLLEGDHRKDDYKQVNPLMRVPSLELDDGTVLGESRAICTYLEGLFPEPNLMGETPLERAQIEMWDRRVELMLMGSIAGWFRHGHPAAAALEPVQCKEWSALCEKATLKTADYFDRVLGETEFVAGSRFTNADITLFICMAFGRYMQFKAWDGRKNLARWYDQMKERPMAQ</sequence>
<dbReference type="InterPro" id="IPR010987">
    <property type="entry name" value="Glutathione-S-Trfase_C-like"/>
</dbReference>
<organism evidence="3 4">
    <name type="scientific">Ponticaulis profundi</name>
    <dbReference type="NCBI Taxonomy" id="2665222"/>
    <lineage>
        <taxon>Bacteria</taxon>
        <taxon>Pseudomonadati</taxon>
        <taxon>Pseudomonadota</taxon>
        <taxon>Alphaproteobacteria</taxon>
        <taxon>Hyphomonadales</taxon>
        <taxon>Hyphomonadaceae</taxon>
        <taxon>Ponticaulis</taxon>
    </lineage>
</organism>
<dbReference type="InterPro" id="IPR036249">
    <property type="entry name" value="Thioredoxin-like_sf"/>
</dbReference>
<feature type="domain" description="GST N-terminal" evidence="1">
    <location>
        <begin position="1"/>
        <end position="83"/>
    </location>
</feature>
<dbReference type="CDD" id="cd03051">
    <property type="entry name" value="GST_N_GTT2_like"/>
    <property type="match status" value="1"/>
</dbReference>
<dbReference type="PANTHER" id="PTHR44051:SF8">
    <property type="entry name" value="GLUTATHIONE S-TRANSFERASE GSTA"/>
    <property type="match status" value="1"/>
</dbReference>
<evidence type="ECO:0000313" key="3">
    <source>
        <dbReference type="EMBL" id="MFC6200193.1"/>
    </source>
</evidence>
<dbReference type="Gene3D" id="3.40.30.10">
    <property type="entry name" value="Glutaredoxin"/>
    <property type="match status" value="1"/>
</dbReference>
<dbReference type="Proteomes" id="UP001596303">
    <property type="component" value="Unassembled WGS sequence"/>
</dbReference>